<sequence length="216" mass="24970">MRFILVLLTFVLMTTPTEGYSEAQLDVSNLSNYVTSWEADETTFGLTMKLVSSEKELDSYKNVLNAQIQGNDHHKRSIIDESLSVVEITPNRSQLIYQVNTSKWNQEIHEDVQQLLESRNLSKFLENGTHFTFFQSTFDSKIDKNLFLEKVIEDFEVDLKTQIEEELLSVISGYSPNLQQRIPHEQEHINIQLAIREEGDRKNTVTIGTPILVIEY</sequence>
<accession>A0ABT9VI28</accession>
<dbReference type="EMBL" id="JAUSTQ010000014">
    <property type="protein sequence ID" value="MDQ0160612.1"/>
    <property type="molecule type" value="Genomic_DNA"/>
</dbReference>
<dbReference type="Gene3D" id="3.30.360.40">
    <property type="entry name" value="YwmB-like"/>
    <property type="match status" value="1"/>
</dbReference>
<evidence type="ECO:0000313" key="1">
    <source>
        <dbReference type="EMBL" id="MDQ0160612.1"/>
    </source>
</evidence>
<evidence type="ECO:0000313" key="2">
    <source>
        <dbReference type="Proteomes" id="UP001224359"/>
    </source>
</evidence>
<keyword evidence="2" id="KW-1185">Reference proteome</keyword>
<name>A0ABT9VI28_9BACI</name>
<reference evidence="1 2" key="1">
    <citation type="submission" date="2023-07" db="EMBL/GenBank/DDBJ databases">
        <title>Genomic Encyclopedia of Type Strains, Phase IV (KMG-IV): sequencing the most valuable type-strain genomes for metagenomic binning, comparative biology and taxonomic classification.</title>
        <authorList>
            <person name="Goeker M."/>
        </authorList>
    </citation>
    <scope>NUCLEOTIDE SEQUENCE [LARGE SCALE GENOMIC DNA]</scope>
    <source>
        <strain evidence="1 2">DSM 16460</strain>
    </source>
</reference>
<protein>
    <submittedName>
        <fullName evidence="1">RNase H-fold protein (Predicted Holliday junction resolvase)</fullName>
    </submittedName>
</protein>
<dbReference type="Gene3D" id="3.30.2030.10">
    <property type="entry name" value="YwmB-like"/>
    <property type="match status" value="1"/>
</dbReference>
<organism evidence="1 2">
    <name type="scientific">Alkalibacillus salilacus</name>
    <dbReference type="NCBI Taxonomy" id="284582"/>
    <lineage>
        <taxon>Bacteria</taxon>
        <taxon>Bacillati</taxon>
        <taxon>Bacillota</taxon>
        <taxon>Bacilli</taxon>
        <taxon>Bacillales</taxon>
        <taxon>Bacillaceae</taxon>
        <taxon>Alkalibacillus</taxon>
    </lineage>
</organism>
<comment type="caution">
    <text evidence="1">The sequence shown here is derived from an EMBL/GenBank/DDBJ whole genome shotgun (WGS) entry which is preliminary data.</text>
</comment>
<dbReference type="RefSeq" id="WP_306977990.1">
    <property type="nucleotide sequence ID" value="NZ_JAUSTQ010000014.1"/>
</dbReference>
<dbReference type="Pfam" id="PF08680">
    <property type="entry name" value="DUF1779"/>
    <property type="match status" value="1"/>
</dbReference>
<dbReference type="InterPro" id="IPR014794">
    <property type="entry name" value="DUF1779"/>
</dbReference>
<dbReference type="SUPFAM" id="SSF143842">
    <property type="entry name" value="YwmB-like"/>
    <property type="match status" value="1"/>
</dbReference>
<gene>
    <name evidence="1" type="ORF">J2S77_002616</name>
</gene>
<dbReference type="InterPro" id="IPR036209">
    <property type="entry name" value="YwmB-like_sf"/>
</dbReference>
<dbReference type="Proteomes" id="UP001224359">
    <property type="component" value="Unassembled WGS sequence"/>
</dbReference>
<proteinExistence type="predicted"/>